<reference evidence="3 4" key="1">
    <citation type="submission" date="2015-11" db="EMBL/GenBank/DDBJ databases">
        <title>Expanding the genomic diversity of Burkholderia species for the development of highly accurate diagnostics.</title>
        <authorList>
            <person name="Sahl J."/>
            <person name="Keim P."/>
            <person name="Wagner D."/>
        </authorList>
    </citation>
    <scope>NUCLEOTIDE SEQUENCE [LARGE SCALE GENOMIC DNA]</scope>
    <source>
        <strain evidence="3 4">MSMB574WGS</strain>
    </source>
</reference>
<evidence type="ECO:0000313" key="3">
    <source>
        <dbReference type="EMBL" id="KWF70359.1"/>
    </source>
</evidence>
<proteinExistence type="predicted"/>
<evidence type="ECO:0000256" key="1">
    <source>
        <dbReference type="SAM" id="MobiDB-lite"/>
    </source>
</evidence>
<dbReference type="AlphaFoldDB" id="A0A132F554"/>
<name>A0A132F554_9BURK</name>
<feature type="signal peptide" evidence="2">
    <location>
        <begin position="1"/>
        <end position="31"/>
    </location>
</feature>
<sequence length="102" mass="10892">MRILLRRAMRGATLSVALLVAGAALSPAAHAYRASPGYGSEADLDRHDTYRNRDGDTVHAPARSRSGRVPEGASARCRDGTYSFSRHRRGTCSGHGGVAAWL</sequence>
<dbReference type="InterPro" id="IPR006311">
    <property type="entry name" value="TAT_signal"/>
</dbReference>
<feature type="region of interest" description="Disordered" evidence="1">
    <location>
        <begin position="52"/>
        <end position="76"/>
    </location>
</feature>
<accession>A0A132F554</accession>
<gene>
    <name evidence="3" type="ORF">WT57_11025</name>
</gene>
<evidence type="ECO:0008006" key="5">
    <source>
        <dbReference type="Google" id="ProtNLM"/>
    </source>
</evidence>
<feature type="chain" id="PRO_5007799729" description="Lipoprotein" evidence="2">
    <location>
        <begin position="32"/>
        <end position="102"/>
    </location>
</feature>
<evidence type="ECO:0000256" key="2">
    <source>
        <dbReference type="SAM" id="SignalP"/>
    </source>
</evidence>
<dbReference type="Pfam" id="PF12587">
    <property type="entry name" value="DUF3761"/>
    <property type="match status" value="1"/>
</dbReference>
<dbReference type="InterPro" id="IPR022236">
    <property type="entry name" value="DUF3761"/>
</dbReference>
<dbReference type="PROSITE" id="PS51318">
    <property type="entry name" value="TAT"/>
    <property type="match status" value="1"/>
</dbReference>
<protein>
    <recommendedName>
        <fullName evidence="5">Lipoprotein</fullName>
    </recommendedName>
</protein>
<dbReference type="EMBL" id="LPJX01000014">
    <property type="protein sequence ID" value="KWF70359.1"/>
    <property type="molecule type" value="Genomic_DNA"/>
</dbReference>
<evidence type="ECO:0000313" key="4">
    <source>
        <dbReference type="Proteomes" id="UP000061512"/>
    </source>
</evidence>
<comment type="caution">
    <text evidence="3">The sequence shown here is derived from an EMBL/GenBank/DDBJ whole genome shotgun (WGS) entry which is preliminary data.</text>
</comment>
<keyword evidence="2" id="KW-0732">Signal</keyword>
<dbReference type="RefSeq" id="WP_040126557.1">
    <property type="nucleotide sequence ID" value="NZ_LPJX01000014.1"/>
</dbReference>
<dbReference type="Proteomes" id="UP000061512">
    <property type="component" value="Unassembled WGS sequence"/>
</dbReference>
<organism evidence="3 4">
    <name type="scientific">Burkholderia pseudomultivorans</name>
    <dbReference type="NCBI Taxonomy" id="1207504"/>
    <lineage>
        <taxon>Bacteria</taxon>
        <taxon>Pseudomonadati</taxon>
        <taxon>Pseudomonadota</taxon>
        <taxon>Betaproteobacteria</taxon>
        <taxon>Burkholderiales</taxon>
        <taxon>Burkholderiaceae</taxon>
        <taxon>Burkholderia</taxon>
        <taxon>Burkholderia cepacia complex</taxon>
    </lineage>
</organism>